<accession>A0ABP8M211</accession>
<dbReference type="InterPro" id="IPR032508">
    <property type="entry name" value="FecR_C"/>
</dbReference>
<dbReference type="Pfam" id="PF16344">
    <property type="entry name" value="FecR_C"/>
    <property type="match status" value="1"/>
</dbReference>
<evidence type="ECO:0000313" key="5">
    <source>
        <dbReference type="Proteomes" id="UP001501508"/>
    </source>
</evidence>
<keyword evidence="1" id="KW-0812">Transmembrane</keyword>
<evidence type="ECO:0000259" key="3">
    <source>
        <dbReference type="Pfam" id="PF16344"/>
    </source>
</evidence>
<dbReference type="PANTHER" id="PTHR30273:SF2">
    <property type="entry name" value="PROTEIN FECR"/>
    <property type="match status" value="1"/>
</dbReference>
<evidence type="ECO:0000259" key="2">
    <source>
        <dbReference type="Pfam" id="PF04773"/>
    </source>
</evidence>
<dbReference type="RefSeq" id="WP_345029890.1">
    <property type="nucleotide sequence ID" value="NZ_BAABEY010000025.1"/>
</dbReference>
<reference evidence="5" key="1">
    <citation type="journal article" date="2019" name="Int. J. Syst. Evol. Microbiol.">
        <title>The Global Catalogue of Microorganisms (GCM) 10K type strain sequencing project: providing services to taxonomists for standard genome sequencing and annotation.</title>
        <authorList>
            <consortium name="The Broad Institute Genomics Platform"/>
            <consortium name="The Broad Institute Genome Sequencing Center for Infectious Disease"/>
            <person name="Wu L."/>
            <person name="Ma J."/>
        </authorList>
    </citation>
    <scope>NUCLEOTIDE SEQUENCE [LARGE SCALE GENOMIC DNA]</scope>
    <source>
        <strain evidence="5">JCM 31920</strain>
    </source>
</reference>
<dbReference type="Proteomes" id="UP001501508">
    <property type="component" value="Unassembled WGS sequence"/>
</dbReference>
<dbReference type="Gene3D" id="3.55.50.30">
    <property type="match status" value="1"/>
</dbReference>
<organism evidence="4 5">
    <name type="scientific">Ravibacter arvi</name>
    <dbReference type="NCBI Taxonomy" id="2051041"/>
    <lineage>
        <taxon>Bacteria</taxon>
        <taxon>Pseudomonadati</taxon>
        <taxon>Bacteroidota</taxon>
        <taxon>Cytophagia</taxon>
        <taxon>Cytophagales</taxon>
        <taxon>Spirosomataceae</taxon>
        <taxon>Ravibacter</taxon>
    </lineage>
</organism>
<dbReference type="Pfam" id="PF04773">
    <property type="entry name" value="FecR"/>
    <property type="match status" value="1"/>
</dbReference>
<feature type="domain" description="Protein FecR C-terminal" evidence="3">
    <location>
        <begin position="276"/>
        <end position="343"/>
    </location>
</feature>
<evidence type="ECO:0008006" key="6">
    <source>
        <dbReference type="Google" id="ProtNLM"/>
    </source>
</evidence>
<feature type="transmembrane region" description="Helical" evidence="1">
    <location>
        <begin position="77"/>
        <end position="99"/>
    </location>
</feature>
<comment type="caution">
    <text evidence="4">The sequence shown here is derived from an EMBL/GenBank/DDBJ whole genome shotgun (WGS) entry which is preliminary data.</text>
</comment>
<keyword evidence="5" id="KW-1185">Reference proteome</keyword>
<dbReference type="EMBL" id="BAABEY010000025">
    <property type="protein sequence ID" value="GAA4441347.1"/>
    <property type="molecule type" value="Genomic_DNA"/>
</dbReference>
<dbReference type="PANTHER" id="PTHR30273">
    <property type="entry name" value="PERIPLASMIC SIGNAL SENSOR AND SIGMA FACTOR ACTIVATOR FECR-RELATED"/>
    <property type="match status" value="1"/>
</dbReference>
<name>A0ABP8M211_9BACT</name>
<protein>
    <recommendedName>
        <fullName evidence="6">FecR family protein</fullName>
    </recommendedName>
</protein>
<evidence type="ECO:0000313" key="4">
    <source>
        <dbReference type="EMBL" id="GAA4441347.1"/>
    </source>
</evidence>
<keyword evidence="1" id="KW-0472">Membrane</keyword>
<dbReference type="InterPro" id="IPR006860">
    <property type="entry name" value="FecR"/>
</dbReference>
<evidence type="ECO:0000256" key="1">
    <source>
        <dbReference type="SAM" id="Phobius"/>
    </source>
</evidence>
<keyword evidence="1" id="KW-1133">Transmembrane helix</keyword>
<dbReference type="Gene3D" id="2.60.120.1440">
    <property type="match status" value="1"/>
</dbReference>
<dbReference type="InterPro" id="IPR012373">
    <property type="entry name" value="Ferrdict_sens_TM"/>
</dbReference>
<feature type="domain" description="FecR protein" evidence="2">
    <location>
        <begin position="136"/>
        <end position="223"/>
    </location>
</feature>
<sequence>MEKSEFENLLWRYRAGLCSEDEIRRINLWLSELNETSAPEISEDEKAELKIRLKHSIDTKLAEATGLPRPVRRLGAAAGYLTRAAIVLIFLSAGFYFFLSTEKKGRESTSWISSWENRIRHGSWHAVTRENKGESPMNILLPDHSKITLLPGSSITYRDPFEDQSREVTLQGNAFFEITRDVSHPFFVYHGNLVTQVLGTSFWIKSNEALRTQEVEVVTGSVRLREKKIIRGNKEGIILKPSQKATYFEERGDLLQPSPAKKPLNENERPDHLLTINFQNETLAHIRTVLEGEYGAEIVLANPKLQFCTFTGDVSNLTLGEALGVICKSIQSVDYDIIGNQYVLYGKSCD</sequence>
<proteinExistence type="predicted"/>
<gene>
    <name evidence="4" type="ORF">GCM10023091_26490</name>
</gene>